<dbReference type="Pfam" id="PF00069">
    <property type="entry name" value="Pkinase"/>
    <property type="match status" value="1"/>
</dbReference>
<dbReference type="InterPro" id="IPR000719">
    <property type="entry name" value="Prot_kinase_dom"/>
</dbReference>
<evidence type="ECO:0000313" key="3">
    <source>
        <dbReference type="Proteomes" id="UP000676194"/>
    </source>
</evidence>
<dbReference type="GO" id="GO:0005524">
    <property type="term" value="F:ATP binding"/>
    <property type="evidence" value="ECO:0007669"/>
    <property type="project" value="InterPro"/>
</dbReference>
<dbReference type="InterPro" id="IPR008271">
    <property type="entry name" value="Ser/Thr_kinase_AS"/>
</dbReference>
<feature type="domain" description="Protein kinase" evidence="1">
    <location>
        <begin position="65"/>
        <end position="330"/>
    </location>
</feature>
<dbReference type="PANTHER" id="PTHR24348">
    <property type="entry name" value="SERINE/THREONINE-PROTEIN KINASE UNC-51-RELATED"/>
    <property type="match status" value="1"/>
</dbReference>
<dbReference type="InterPro" id="IPR045269">
    <property type="entry name" value="Atg1-like"/>
</dbReference>
<dbReference type="InterPro" id="IPR011009">
    <property type="entry name" value="Kinase-like_dom_sf"/>
</dbReference>
<keyword evidence="2" id="KW-0418">Kinase</keyword>
<accession>A0A8E6BAK8</accession>
<dbReference type="GO" id="GO:0005737">
    <property type="term" value="C:cytoplasm"/>
    <property type="evidence" value="ECO:0007669"/>
    <property type="project" value="TreeGrafter"/>
</dbReference>
<evidence type="ECO:0000313" key="2">
    <source>
        <dbReference type="EMBL" id="QVL33618.1"/>
    </source>
</evidence>
<keyword evidence="2" id="KW-0808">Transferase</keyword>
<dbReference type="PANTHER" id="PTHR24348:SF68">
    <property type="entry name" value="SERINE_THREONINE-PROTEIN KINASE ATG1C"/>
    <property type="match status" value="1"/>
</dbReference>
<keyword evidence="3" id="KW-1185">Reference proteome</keyword>
<organism evidence="2 3">
    <name type="scientific">Telmatocola sphagniphila</name>
    <dbReference type="NCBI Taxonomy" id="1123043"/>
    <lineage>
        <taxon>Bacteria</taxon>
        <taxon>Pseudomonadati</taxon>
        <taxon>Planctomycetota</taxon>
        <taxon>Planctomycetia</taxon>
        <taxon>Gemmatales</taxon>
        <taxon>Gemmataceae</taxon>
    </lineage>
</organism>
<dbReference type="SMART" id="SM00220">
    <property type="entry name" value="S_TKc"/>
    <property type="match status" value="1"/>
</dbReference>
<dbReference type="CDD" id="cd14014">
    <property type="entry name" value="STKc_PknB_like"/>
    <property type="match status" value="1"/>
</dbReference>
<protein>
    <submittedName>
        <fullName evidence="2">Serine/threonine protein kinase</fullName>
    </submittedName>
</protein>
<dbReference type="SUPFAM" id="SSF56112">
    <property type="entry name" value="Protein kinase-like (PK-like)"/>
    <property type="match status" value="1"/>
</dbReference>
<dbReference type="AlphaFoldDB" id="A0A8E6BAK8"/>
<dbReference type="GO" id="GO:0004674">
    <property type="term" value="F:protein serine/threonine kinase activity"/>
    <property type="evidence" value="ECO:0007669"/>
    <property type="project" value="UniProtKB-KW"/>
</dbReference>
<dbReference type="RefSeq" id="WP_213498530.1">
    <property type="nucleotide sequence ID" value="NZ_CP074694.1"/>
</dbReference>
<dbReference type="PROSITE" id="PS00108">
    <property type="entry name" value="PROTEIN_KINASE_ST"/>
    <property type="match status" value="1"/>
</dbReference>
<dbReference type="EMBL" id="CP074694">
    <property type="protein sequence ID" value="QVL33618.1"/>
    <property type="molecule type" value="Genomic_DNA"/>
</dbReference>
<dbReference type="PROSITE" id="PS50011">
    <property type="entry name" value="PROTEIN_KINASE_DOM"/>
    <property type="match status" value="1"/>
</dbReference>
<gene>
    <name evidence="2" type="ORF">KIH39_06825</name>
</gene>
<keyword evidence="2" id="KW-0723">Serine/threonine-protein kinase</keyword>
<name>A0A8E6BAK8_9BACT</name>
<sequence>MNRDTHLRTLPPMNSALKTDLHETIKLSGPARETPVDLSTRANVSTGDELSDYPPWEIGHSINGYVITNYVAIKDHHRIYRSIHPNLRIPVIMKCVSSREPLMRETLIKHLSNERDILRTMNHNNIPRLWDYLEHEDTPILVIEFIPEQSLSELLRKDKTLPPRKVLRIAKEINYALDALTRQQIIHRDIKPGNIMLPPNGQAKLIDYGLSVIRDEEYTPVPMAQFQNVLGTAAYMSPEQIENKELDHRSDWYSLGVTLYECLTGKLPFEGTDRNRIALRHIREVPISPCSIDKSIPKTVSDFVMRMLNKRPDDRMSDHKTVDAEINALMLTCEMQRTTTILSH</sequence>
<evidence type="ECO:0000259" key="1">
    <source>
        <dbReference type="PROSITE" id="PS50011"/>
    </source>
</evidence>
<reference evidence="2" key="1">
    <citation type="submission" date="2021-05" db="EMBL/GenBank/DDBJ databases">
        <title>Complete genome sequence of the cellulolytic planctomycete Telmatocola sphagniphila SP2T and characterization of the first cellulase from planctomycetes.</title>
        <authorList>
            <person name="Rakitin A.L."/>
            <person name="Beletsky A.V."/>
            <person name="Naumoff D.G."/>
            <person name="Kulichevskaya I.S."/>
            <person name="Mardanov A.V."/>
            <person name="Ravin N.V."/>
            <person name="Dedysh S.N."/>
        </authorList>
    </citation>
    <scope>NUCLEOTIDE SEQUENCE</scope>
    <source>
        <strain evidence="2">SP2T</strain>
    </source>
</reference>
<proteinExistence type="predicted"/>
<dbReference type="Gene3D" id="1.10.510.10">
    <property type="entry name" value="Transferase(Phosphotransferase) domain 1"/>
    <property type="match status" value="1"/>
</dbReference>
<dbReference type="KEGG" id="tsph:KIH39_06825"/>
<dbReference type="Proteomes" id="UP000676194">
    <property type="component" value="Chromosome"/>
</dbReference>